<evidence type="ECO:0000256" key="2">
    <source>
        <dbReference type="SAM" id="Phobius"/>
    </source>
</evidence>
<dbReference type="EMBL" id="JBHSXN010000003">
    <property type="protein sequence ID" value="MFC6954471.1"/>
    <property type="molecule type" value="Genomic_DNA"/>
</dbReference>
<reference evidence="4 5" key="1">
    <citation type="journal article" date="2019" name="Int. J. Syst. Evol. Microbiol.">
        <title>The Global Catalogue of Microorganisms (GCM) 10K type strain sequencing project: providing services to taxonomists for standard genome sequencing and annotation.</title>
        <authorList>
            <consortium name="The Broad Institute Genomics Platform"/>
            <consortium name="The Broad Institute Genome Sequencing Center for Infectious Disease"/>
            <person name="Wu L."/>
            <person name="Ma J."/>
        </authorList>
    </citation>
    <scope>NUCLEOTIDE SEQUENCE [LARGE SCALE GENOMIC DNA]</scope>
    <source>
        <strain evidence="4 5">GX26</strain>
    </source>
</reference>
<evidence type="ECO:0000256" key="1">
    <source>
        <dbReference type="SAM" id="MobiDB-lite"/>
    </source>
</evidence>
<dbReference type="AlphaFoldDB" id="A0ABD5VHF2"/>
<feature type="compositionally biased region" description="Polar residues" evidence="1">
    <location>
        <begin position="1"/>
        <end position="17"/>
    </location>
</feature>
<evidence type="ECO:0000313" key="5">
    <source>
        <dbReference type="Proteomes" id="UP001596395"/>
    </source>
</evidence>
<feature type="transmembrane region" description="Helical" evidence="2">
    <location>
        <begin position="66"/>
        <end position="86"/>
    </location>
</feature>
<feature type="domain" description="DUF8068" evidence="3">
    <location>
        <begin position="34"/>
        <end position="288"/>
    </location>
</feature>
<dbReference type="InterPro" id="IPR058381">
    <property type="entry name" value="DUF8068"/>
</dbReference>
<organism evidence="4 5">
    <name type="scientific">Halorubellus litoreus</name>
    <dbReference type="NCBI Taxonomy" id="755308"/>
    <lineage>
        <taxon>Archaea</taxon>
        <taxon>Methanobacteriati</taxon>
        <taxon>Methanobacteriota</taxon>
        <taxon>Stenosarchaea group</taxon>
        <taxon>Halobacteria</taxon>
        <taxon>Halobacteriales</taxon>
        <taxon>Halorubellaceae</taxon>
        <taxon>Halorubellus</taxon>
    </lineage>
</organism>
<feature type="transmembrane region" description="Helical" evidence="2">
    <location>
        <begin position="93"/>
        <end position="111"/>
    </location>
</feature>
<feature type="transmembrane region" description="Helical" evidence="2">
    <location>
        <begin position="170"/>
        <end position="189"/>
    </location>
</feature>
<proteinExistence type="predicted"/>
<keyword evidence="5" id="KW-1185">Reference proteome</keyword>
<keyword evidence="2" id="KW-0472">Membrane</keyword>
<feature type="region of interest" description="Disordered" evidence="1">
    <location>
        <begin position="1"/>
        <end position="23"/>
    </location>
</feature>
<protein>
    <submittedName>
        <fullName evidence="4">Phosphate ABC transporter permease</fullName>
    </submittedName>
</protein>
<gene>
    <name evidence="4" type="ORF">ACFQGB_16525</name>
</gene>
<dbReference type="Pfam" id="PF26265">
    <property type="entry name" value="DUF8068"/>
    <property type="match status" value="1"/>
</dbReference>
<dbReference type="Proteomes" id="UP001596395">
    <property type="component" value="Unassembled WGS sequence"/>
</dbReference>
<feature type="transmembrane region" description="Helical" evidence="2">
    <location>
        <begin position="144"/>
        <end position="164"/>
    </location>
</feature>
<dbReference type="RefSeq" id="WP_336351419.1">
    <property type="nucleotide sequence ID" value="NZ_JAZAQL010000003.1"/>
</dbReference>
<feature type="transmembrane region" description="Helical" evidence="2">
    <location>
        <begin position="224"/>
        <end position="249"/>
    </location>
</feature>
<feature type="transmembrane region" description="Helical" evidence="2">
    <location>
        <begin position="34"/>
        <end position="54"/>
    </location>
</feature>
<comment type="caution">
    <text evidence="4">The sequence shown here is derived from an EMBL/GenBank/DDBJ whole genome shotgun (WGS) entry which is preliminary data.</text>
</comment>
<evidence type="ECO:0000259" key="3">
    <source>
        <dbReference type="Pfam" id="PF26265"/>
    </source>
</evidence>
<accession>A0ABD5VHF2</accession>
<sequence length="312" mass="29439">MSAESSPEVTSDPQSRTRSGGVRAVVASRRDRRLLAAAGALLATAAVTALRVLHNVPFDPLAVGPGVLRGVAVLGAFAVAVALAAVGLDHDAASVRVGCLFAAAFGALGTVADGAALPATLAVPAGGALALAGALGVPSTYREARVRVVAAVLVAAVALSLGSTTGVLPAGLREAGSVAALAALSLLVVRLRGDRVALGAGIGVGAAVLWATAAAPYVAGSALLVGFGVVGGPHVLVATAAGGVVAATVAGVRRGALALAAGALVLAAAGVPATPAAAAAVVLGALLVASDADSLGQAEPADATDAATEVSA</sequence>
<feature type="transmembrane region" description="Helical" evidence="2">
    <location>
        <begin position="196"/>
        <end position="218"/>
    </location>
</feature>
<keyword evidence="2" id="KW-0812">Transmembrane</keyword>
<feature type="transmembrane region" description="Helical" evidence="2">
    <location>
        <begin position="117"/>
        <end position="137"/>
    </location>
</feature>
<keyword evidence="2" id="KW-1133">Transmembrane helix</keyword>
<feature type="transmembrane region" description="Helical" evidence="2">
    <location>
        <begin position="256"/>
        <end position="289"/>
    </location>
</feature>
<name>A0ABD5VHF2_9EURY</name>
<evidence type="ECO:0000313" key="4">
    <source>
        <dbReference type="EMBL" id="MFC6954471.1"/>
    </source>
</evidence>